<feature type="domain" description="Cupin type-2" evidence="2">
    <location>
        <begin position="51"/>
        <end position="118"/>
    </location>
</feature>
<dbReference type="GO" id="GO:0046872">
    <property type="term" value="F:metal ion binding"/>
    <property type="evidence" value="ECO:0007669"/>
    <property type="project" value="UniProtKB-KW"/>
</dbReference>
<dbReference type="Gene3D" id="2.60.120.10">
    <property type="entry name" value="Jelly Rolls"/>
    <property type="match status" value="1"/>
</dbReference>
<dbReference type="Proteomes" id="UP000001054">
    <property type="component" value="Chromosome"/>
</dbReference>
<dbReference type="OrthoDB" id="122936at2"/>
<organism evidence="3 4">
    <name type="scientific">Sinorhizobium fredii (strain NBRC 101917 / NGR234)</name>
    <dbReference type="NCBI Taxonomy" id="394"/>
    <lineage>
        <taxon>Bacteria</taxon>
        <taxon>Pseudomonadati</taxon>
        <taxon>Pseudomonadota</taxon>
        <taxon>Alphaproteobacteria</taxon>
        <taxon>Hyphomicrobiales</taxon>
        <taxon>Rhizobiaceae</taxon>
        <taxon>Sinorhizobium/Ensifer group</taxon>
        <taxon>Sinorhizobium</taxon>
    </lineage>
</organism>
<evidence type="ECO:0000313" key="3">
    <source>
        <dbReference type="EMBL" id="ACP25403.1"/>
    </source>
</evidence>
<dbReference type="PANTHER" id="PTHR35848">
    <property type="entry name" value="OXALATE-BINDING PROTEIN"/>
    <property type="match status" value="1"/>
</dbReference>
<dbReference type="KEGG" id="rhi:NGR_c16380"/>
<dbReference type="PATRIC" id="fig|394.7.peg.4454"/>
<dbReference type="InterPro" id="IPR014710">
    <property type="entry name" value="RmlC-like_jellyroll"/>
</dbReference>
<proteinExistence type="predicted"/>
<evidence type="ECO:0000313" key="4">
    <source>
        <dbReference type="Proteomes" id="UP000001054"/>
    </source>
</evidence>
<gene>
    <name evidence="3" type="ordered locus">NGR_c16380</name>
</gene>
<dbReference type="EMBL" id="CP001389">
    <property type="protein sequence ID" value="ACP25403.1"/>
    <property type="molecule type" value="Genomic_DNA"/>
</dbReference>
<dbReference type="STRING" id="394.NGR_c16380"/>
<dbReference type="HOGENOM" id="CLU_155086_0_0_5"/>
<dbReference type="PANTHER" id="PTHR35848:SF6">
    <property type="entry name" value="CUPIN TYPE-2 DOMAIN-CONTAINING PROTEIN"/>
    <property type="match status" value="1"/>
</dbReference>
<keyword evidence="4" id="KW-1185">Reference proteome</keyword>
<reference evidence="3 4" key="1">
    <citation type="journal article" date="2009" name="Appl. Environ. Microbiol.">
        <title>Rhizobium sp. strain NGR234 possesses a remarkable number of secretion systems.</title>
        <authorList>
            <person name="Schmeisser C."/>
            <person name="Liesegang H."/>
            <person name="Krysciak D."/>
            <person name="Bakkou N."/>
            <person name="Le Quere A."/>
            <person name="Wollherr A."/>
            <person name="Heinemeyer I."/>
            <person name="Morgenstern B."/>
            <person name="Pommerening-Roeser A."/>
            <person name="Flores M."/>
            <person name="Palacios R."/>
            <person name="Brenner S."/>
            <person name="Gottschalk G."/>
            <person name="Schmitz R.A."/>
            <person name="Broughton W.J."/>
            <person name="Perret X."/>
            <person name="Strittmatter A.W."/>
            <person name="Streit W.R."/>
        </authorList>
    </citation>
    <scope>NUCLEOTIDE SEQUENCE [LARGE SCALE GENOMIC DNA]</scope>
    <source>
        <strain evidence="4">NBRC 101917 / NGR234</strain>
    </source>
</reference>
<dbReference type="SUPFAM" id="SSF51182">
    <property type="entry name" value="RmlC-like cupins"/>
    <property type="match status" value="1"/>
</dbReference>
<keyword evidence="1" id="KW-0479">Metal-binding</keyword>
<dbReference type="eggNOG" id="COG0662">
    <property type="taxonomic scope" value="Bacteria"/>
</dbReference>
<name>C3MD84_SINFN</name>
<sequence length="129" mass="14429">MKINHSSHEANRTEMEASMFHVIPRSEQKQSPNRTILFEGGRYGAPISLFLMDAEPGQGPALHVHPYPETWIVHSGEAEFTVGEQTIKGEAGDIIVVDPETPHRFVNTGTTRLEMTCIHASDHVIQTWL</sequence>
<dbReference type="AlphaFoldDB" id="C3MD84"/>
<evidence type="ECO:0000259" key="2">
    <source>
        <dbReference type="Pfam" id="PF07883"/>
    </source>
</evidence>
<protein>
    <recommendedName>
        <fullName evidence="2">Cupin type-2 domain-containing protein</fullName>
    </recommendedName>
</protein>
<evidence type="ECO:0000256" key="1">
    <source>
        <dbReference type="ARBA" id="ARBA00022723"/>
    </source>
</evidence>
<dbReference type="Pfam" id="PF07883">
    <property type="entry name" value="Cupin_2"/>
    <property type="match status" value="1"/>
</dbReference>
<dbReference type="InterPro" id="IPR051610">
    <property type="entry name" value="GPI/OXD"/>
</dbReference>
<accession>C3MD84</accession>
<dbReference type="InterPro" id="IPR013096">
    <property type="entry name" value="Cupin_2"/>
</dbReference>
<dbReference type="InterPro" id="IPR011051">
    <property type="entry name" value="RmlC_Cupin_sf"/>
</dbReference>